<name>A0A830HB42_9CHLO</name>
<protein>
    <submittedName>
        <fullName evidence="2">Uncharacterized protein</fullName>
    </submittedName>
</protein>
<dbReference type="AlphaFoldDB" id="A0A830HB42"/>
<evidence type="ECO:0000313" key="2">
    <source>
        <dbReference type="EMBL" id="GHP03948.1"/>
    </source>
</evidence>
<dbReference type="Proteomes" id="UP000660262">
    <property type="component" value="Unassembled WGS sequence"/>
</dbReference>
<dbReference type="InterPro" id="IPR016024">
    <property type="entry name" value="ARM-type_fold"/>
</dbReference>
<feature type="compositionally biased region" description="Low complexity" evidence="1">
    <location>
        <begin position="188"/>
        <end position="202"/>
    </location>
</feature>
<accession>A0A830HB42</accession>
<dbReference type="EMBL" id="BNJQ01000006">
    <property type="protein sequence ID" value="GHP03948.1"/>
    <property type="molecule type" value="Genomic_DNA"/>
</dbReference>
<keyword evidence="3" id="KW-1185">Reference proteome</keyword>
<evidence type="ECO:0000256" key="1">
    <source>
        <dbReference type="SAM" id="MobiDB-lite"/>
    </source>
</evidence>
<comment type="caution">
    <text evidence="2">The sequence shown here is derived from an EMBL/GenBank/DDBJ whole genome shotgun (WGS) entry which is preliminary data.</text>
</comment>
<gene>
    <name evidence="2" type="ORF">PPROV_000270200</name>
</gene>
<sequence>MSTPPPVGDNNNNLAGDNNLVSSRMEETIGYGRTSSFLADADADADADAKGEFSAEMKQHFSDTQQLPLAGFADPSVKLSQYRALVRLILDGDAMACLRLDGDRDACKYALQAGLIEPVLMLSQRQETLQRVAAAKVLAQFADRSYEGGEERIEAMKQAGAVDALSALLGDASASVYAGVALANLASESGSKTSPSTTTTTSEMAPAVHFPPGGERDAHLRKRPLPTSEVQVVVAHLPENFLKPQVHRRHHNSHKGTVSYLIKKMRRHKATASGVLDAATLEVRSRYSDCTRVVRALGWCIMLAAYFAYLTAQLDIRETNYGNLATERFLFAKLPRATSRLQDAITWLHDAFVEPSWRDPTCGDGVCEPPYEVPGHGPNGCTADCGVDRQAVGALVRVSSDFRHPRVASDTLRQPASQGNLYREMASGSLSGHHSLIYGVQQIPRL</sequence>
<organism evidence="2 3">
    <name type="scientific">Pycnococcus provasolii</name>
    <dbReference type="NCBI Taxonomy" id="41880"/>
    <lineage>
        <taxon>Eukaryota</taxon>
        <taxon>Viridiplantae</taxon>
        <taxon>Chlorophyta</taxon>
        <taxon>Pseudoscourfieldiophyceae</taxon>
        <taxon>Pseudoscourfieldiales</taxon>
        <taxon>Pycnococcaceae</taxon>
        <taxon>Pycnococcus</taxon>
    </lineage>
</organism>
<evidence type="ECO:0000313" key="3">
    <source>
        <dbReference type="Proteomes" id="UP000660262"/>
    </source>
</evidence>
<dbReference type="Gene3D" id="1.25.10.10">
    <property type="entry name" value="Leucine-rich Repeat Variant"/>
    <property type="match status" value="1"/>
</dbReference>
<dbReference type="SUPFAM" id="SSF48371">
    <property type="entry name" value="ARM repeat"/>
    <property type="match status" value="1"/>
</dbReference>
<dbReference type="OrthoDB" id="537431at2759"/>
<proteinExistence type="predicted"/>
<reference evidence="2" key="1">
    <citation type="submission" date="2020-10" db="EMBL/GenBank/DDBJ databases">
        <title>Unveiling of a novel bifunctional photoreceptor, Dualchrome1, isolated from a cosmopolitan green alga.</title>
        <authorList>
            <person name="Suzuki S."/>
            <person name="Kawachi M."/>
        </authorList>
    </citation>
    <scope>NUCLEOTIDE SEQUENCE</scope>
    <source>
        <strain evidence="2">NIES 2893</strain>
    </source>
</reference>
<dbReference type="InterPro" id="IPR011989">
    <property type="entry name" value="ARM-like"/>
</dbReference>
<feature type="region of interest" description="Disordered" evidence="1">
    <location>
        <begin position="188"/>
        <end position="220"/>
    </location>
</feature>